<comment type="caution">
    <text evidence="2">The sequence shown here is derived from an EMBL/GenBank/DDBJ whole genome shotgun (WGS) entry which is preliminary data.</text>
</comment>
<gene>
    <name evidence="2" type="ORF">M8C81_16520</name>
</gene>
<evidence type="ECO:0000313" key="2">
    <source>
        <dbReference type="EMBL" id="MCO1622206.1"/>
    </source>
</evidence>
<evidence type="ECO:0000313" key="3">
    <source>
        <dbReference type="Proteomes" id="UP001202943"/>
    </source>
</evidence>
<reference evidence="2" key="2">
    <citation type="submission" date="2023-08" db="EMBL/GenBank/DDBJ databases">
        <title>Isolation, Identification, Denitrification Characteristics of A Highly Efficient Aerobic Denitrifying Bacterial Strain DS2.</title>
        <authorList>
            <person name="Wang H."/>
        </authorList>
    </citation>
    <scope>NUCLEOTIDE SEQUENCE</scope>
    <source>
        <strain evidence="2">DS2</strain>
    </source>
</reference>
<organism evidence="2 3">
    <name type="scientific">Pseudomonas putida</name>
    <name type="common">Arthrobacter siderocapsulatus</name>
    <dbReference type="NCBI Taxonomy" id="303"/>
    <lineage>
        <taxon>Bacteria</taxon>
        <taxon>Pseudomonadati</taxon>
        <taxon>Pseudomonadota</taxon>
        <taxon>Gammaproteobacteria</taxon>
        <taxon>Pseudomonadales</taxon>
        <taxon>Pseudomonadaceae</taxon>
        <taxon>Pseudomonas</taxon>
    </lineage>
</organism>
<dbReference type="EMBL" id="JAMHFX010000188">
    <property type="protein sequence ID" value="MCO1622206.1"/>
    <property type="molecule type" value="Genomic_DNA"/>
</dbReference>
<evidence type="ECO:0000256" key="1">
    <source>
        <dbReference type="SAM" id="Phobius"/>
    </source>
</evidence>
<keyword evidence="1" id="KW-0472">Membrane</keyword>
<keyword evidence="1" id="KW-1133">Transmembrane helix</keyword>
<reference evidence="2" key="1">
    <citation type="submission" date="2022-05" db="EMBL/GenBank/DDBJ databases">
        <authorList>
            <person name="Yi M."/>
        </authorList>
    </citation>
    <scope>NUCLEOTIDE SEQUENCE</scope>
    <source>
        <strain evidence="2">DS2</strain>
    </source>
</reference>
<dbReference type="Proteomes" id="UP001202943">
    <property type="component" value="Unassembled WGS sequence"/>
</dbReference>
<evidence type="ECO:0008006" key="4">
    <source>
        <dbReference type="Google" id="ProtNLM"/>
    </source>
</evidence>
<sequence>MKKDWIIWAACGCLFGAGAVWGQVVPDSKFFHIENIHDFAEIIAAFATTIAVGLAIAGLNSWRYQAVATSNHELARRVAIALQKYRLVMPSNLHLAGYVAALIRHNIEPAPGPIDEVKSQLRTTQDSISEVRALAMECGAVWGKEVAKLFEPLFELDDKCQACLRLYLNWARPDQSDRERGVYASVSSQMDREFRYFPGLDDRAEKNERMEKLLSPLDDMLAFKLLR</sequence>
<accession>A0AAW5HK55</accession>
<dbReference type="AlphaFoldDB" id="A0AAW5HK55"/>
<keyword evidence="1" id="KW-0812">Transmembrane</keyword>
<name>A0AAW5HK55_PSEPU</name>
<proteinExistence type="predicted"/>
<dbReference type="RefSeq" id="WP_252460224.1">
    <property type="nucleotide sequence ID" value="NZ_JAMHFX010000188.1"/>
</dbReference>
<protein>
    <recommendedName>
        <fullName evidence="4">DUF4760 domain-containing protein</fullName>
    </recommendedName>
</protein>
<feature type="transmembrane region" description="Helical" evidence="1">
    <location>
        <begin position="42"/>
        <end position="62"/>
    </location>
</feature>